<comment type="catalytic activity">
    <reaction evidence="1">
        <text>4 hydroquinone + O2 = 4 benzosemiquinone + 2 H2O</text>
        <dbReference type="Rhea" id="RHEA:11276"/>
        <dbReference type="ChEBI" id="CHEBI:15377"/>
        <dbReference type="ChEBI" id="CHEBI:15379"/>
        <dbReference type="ChEBI" id="CHEBI:17594"/>
        <dbReference type="ChEBI" id="CHEBI:17977"/>
        <dbReference type="EC" id="1.10.3.2"/>
    </reaction>
</comment>
<dbReference type="InterPro" id="IPR002355">
    <property type="entry name" value="Cu_oxidase_Cu_BS"/>
</dbReference>
<keyword evidence="8" id="KW-0479">Metal-binding</keyword>
<dbReference type="SUPFAM" id="SSF49503">
    <property type="entry name" value="Cupredoxins"/>
    <property type="match status" value="3"/>
</dbReference>
<feature type="domain" description="Plastocyanin-like" evidence="14">
    <location>
        <begin position="118"/>
        <end position="261"/>
    </location>
</feature>
<dbReference type="InterPro" id="IPR045087">
    <property type="entry name" value="Cu-oxidase_fam"/>
</dbReference>
<keyword evidence="6" id="KW-0052">Apoplast</keyword>
<evidence type="ECO:0000256" key="10">
    <source>
        <dbReference type="ARBA" id="ARBA00023002"/>
    </source>
</evidence>
<name>A0A6A1W9I4_9ROSI</name>
<dbReference type="OrthoDB" id="2121828at2759"/>
<dbReference type="GO" id="GO:0046274">
    <property type="term" value="P:lignin catabolic process"/>
    <property type="evidence" value="ECO:0007669"/>
    <property type="project" value="UniProtKB-KW"/>
</dbReference>
<dbReference type="InterPro" id="IPR034285">
    <property type="entry name" value="CuRO_2_LCC"/>
</dbReference>
<sequence>MGVVKKIVSTSLLGFLFLDGLLLCTASNVHHYSFHLKETNFTRLCGTKIMLVVNKSFPGPTISVRKGDTAIIKVHNDGNYGVTIHWHGVKQPRNPWSDGPENITQCPIKLWKQLHLRGEWFKGDVKELIDEATASGGDPDPSDAYTINGQPGYPNNCSNETTYRLSVTHGKTYLLRLIHAGMNEEVFFGIAKHNLTVVAQDAAYIKPITTSYIMIAPGQTMDILLTANQSPSHYYMAARPFFDSSAPYDTTNTSAIVQYTGTYTSPSSPPYPVLPNITDKAAADNFTTRIRALATKQYPVEVPKQVNEHIFITVSVNQLPCNQASCDGPSNTTLAASLNNISFSTPSVDILQAYYRTLTGVYEPDFPRFPLTFFNFTGVSSDDLLLPTKGTKTKMIEYGKKVEIVFQGTNIGNPENHPMHLHGYSFYLVGTGYGNFNNVTSPKTYNLIDPPKVNTIGVPKNGWAAIRFVADNPGVWFMHCHLERHASWGMNTVLIVKNGTTSKTSLRPPPANLPTCS</sequence>
<dbReference type="Gene3D" id="2.60.40.420">
    <property type="entry name" value="Cupredoxins - blue copper proteins"/>
    <property type="match status" value="3"/>
</dbReference>
<evidence type="ECO:0000256" key="1">
    <source>
        <dbReference type="ARBA" id="ARBA00000349"/>
    </source>
</evidence>
<comment type="caution">
    <text evidence="17">The sequence shown here is derived from an EMBL/GenBank/DDBJ whole genome shotgun (WGS) entry which is preliminary data.</text>
</comment>
<dbReference type="PROSITE" id="PS00079">
    <property type="entry name" value="MULTICOPPER_OXIDASE1"/>
    <property type="match status" value="1"/>
</dbReference>
<keyword evidence="10" id="KW-0560">Oxidoreductase</keyword>
<dbReference type="Proteomes" id="UP000516437">
    <property type="component" value="Chromosome 3"/>
</dbReference>
<evidence type="ECO:0000256" key="2">
    <source>
        <dbReference type="ARBA" id="ARBA00001935"/>
    </source>
</evidence>
<dbReference type="PANTHER" id="PTHR11709:SF410">
    <property type="entry name" value="LACCASE"/>
    <property type="match status" value="1"/>
</dbReference>
<evidence type="ECO:0000256" key="13">
    <source>
        <dbReference type="ARBA" id="ARBA00023185"/>
    </source>
</evidence>
<dbReference type="GO" id="GO:0005507">
    <property type="term" value="F:copper ion binding"/>
    <property type="evidence" value="ECO:0007669"/>
    <property type="project" value="InterPro"/>
</dbReference>
<reference evidence="17 18" key="1">
    <citation type="journal article" date="2019" name="Plant Biotechnol. J.">
        <title>The red bayberry genome and genetic basis of sex determination.</title>
        <authorList>
            <person name="Jia H.M."/>
            <person name="Jia H.J."/>
            <person name="Cai Q.L."/>
            <person name="Wang Y."/>
            <person name="Zhao H.B."/>
            <person name="Yang W.F."/>
            <person name="Wang G.Y."/>
            <person name="Li Y.H."/>
            <person name="Zhan D.L."/>
            <person name="Shen Y.T."/>
            <person name="Niu Q.F."/>
            <person name="Chang L."/>
            <person name="Qiu J."/>
            <person name="Zhao L."/>
            <person name="Xie H.B."/>
            <person name="Fu W.Y."/>
            <person name="Jin J."/>
            <person name="Li X.W."/>
            <person name="Jiao Y."/>
            <person name="Zhou C.C."/>
            <person name="Tu T."/>
            <person name="Chai C.Y."/>
            <person name="Gao J.L."/>
            <person name="Fan L.J."/>
            <person name="van de Weg E."/>
            <person name="Wang J.Y."/>
            <person name="Gao Z.S."/>
        </authorList>
    </citation>
    <scope>NUCLEOTIDE SEQUENCE [LARGE SCALE GENOMIC DNA]</scope>
    <source>
        <tissue evidence="17">Leaves</tissue>
    </source>
</reference>
<keyword evidence="13" id="KW-0439">Lignin degradation</keyword>
<keyword evidence="18" id="KW-1185">Reference proteome</keyword>
<comment type="similarity">
    <text evidence="4">Belongs to the multicopper oxidase family.</text>
</comment>
<dbReference type="InterPro" id="IPR011707">
    <property type="entry name" value="Cu-oxidase-like_N"/>
</dbReference>
<dbReference type="InterPro" id="IPR011706">
    <property type="entry name" value="Cu-oxidase_C"/>
</dbReference>
<comment type="cofactor">
    <cofactor evidence="2">
        <name>Cu cation</name>
        <dbReference type="ChEBI" id="CHEBI:23378"/>
    </cofactor>
</comment>
<evidence type="ECO:0000256" key="4">
    <source>
        <dbReference type="ARBA" id="ARBA00010609"/>
    </source>
</evidence>
<dbReference type="InterPro" id="IPR034289">
    <property type="entry name" value="CuRO_3_LCC"/>
</dbReference>
<evidence type="ECO:0000256" key="5">
    <source>
        <dbReference type="ARBA" id="ARBA00012297"/>
    </source>
</evidence>
<protein>
    <recommendedName>
        <fullName evidence="5">laccase</fullName>
        <ecNumber evidence="5">1.10.3.2</ecNumber>
    </recommendedName>
</protein>
<dbReference type="InterPro" id="IPR008972">
    <property type="entry name" value="Cupredoxin"/>
</dbReference>
<proteinExistence type="inferred from homology"/>
<gene>
    <name evidence="17" type="ORF">CJ030_MR3G002918</name>
</gene>
<dbReference type="CDD" id="cd13897">
    <property type="entry name" value="CuRO_3_LCC_plant"/>
    <property type="match status" value="1"/>
</dbReference>
<dbReference type="CDD" id="cd13875">
    <property type="entry name" value="CuRO_2_LCC_plant"/>
    <property type="match status" value="1"/>
</dbReference>
<evidence type="ECO:0000256" key="8">
    <source>
        <dbReference type="ARBA" id="ARBA00022723"/>
    </source>
</evidence>
<evidence type="ECO:0000259" key="16">
    <source>
        <dbReference type="Pfam" id="PF07732"/>
    </source>
</evidence>
<evidence type="ECO:0000256" key="3">
    <source>
        <dbReference type="ARBA" id="ARBA00004271"/>
    </source>
</evidence>
<dbReference type="InterPro" id="IPR001117">
    <property type="entry name" value="Cu-oxidase_2nd"/>
</dbReference>
<keyword evidence="11" id="KW-0186">Copper</keyword>
<evidence type="ECO:0000256" key="11">
    <source>
        <dbReference type="ARBA" id="ARBA00023008"/>
    </source>
</evidence>
<dbReference type="Pfam" id="PF07731">
    <property type="entry name" value="Cu-oxidase_2"/>
    <property type="match status" value="1"/>
</dbReference>
<dbReference type="Pfam" id="PF07732">
    <property type="entry name" value="Cu-oxidase_3"/>
    <property type="match status" value="1"/>
</dbReference>
<dbReference type="PANTHER" id="PTHR11709">
    <property type="entry name" value="MULTI-COPPER OXIDASE"/>
    <property type="match status" value="1"/>
</dbReference>
<evidence type="ECO:0000256" key="7">
    <source>
        <dbReference type="ARBA" id="ARBA00022525"/>
    </source>
</evidence>
<dbReference type="Pfam" id="PF00394">
    <property type="entry name" value="Cu-oxidase"/>
    <property type="match status" value="1"/>
</dbReference>
<evidence type="ECO:0000256" key="6">
    <source>
        <dbReference type="ARBA" id="ARBA00022523"/>
    </source>
</evidence>
<dbReference type="EC" id="1.10.3.2" evidence="5"/>
<organism evidence="17 18">
    <name type="scientific">Morella rubra</name>
    <name type="common">Chinese bayberry</name>
    <dbReference type="NCBI Taxonomy" id="262757"/>
    <lineage>
        <taxon>Eukaryota</taxon>
        <taxon>Viridiplantae</taxon>
        <taxon>Streptophyta</taxon>
        <taxon>Embryophyta</taxon>
        <taxon>Tracheophyta</taxon>
        <taxon>Spermatophyta</taxon>
        <taxon>Magnoliopsida</taxon>
        <taxon>eudicotyledons</taxon>
        <taxon>Gunneridae</taxon>
        <taxon>Pentapetalae</taxon>
        <taxon>rosids</taxon>
        <taxon>fabids</taxon>
        <taxon>Fagales</taxon>
        <taxon>Myricaceae</taxon>
        <taxon>Morella</taxon>
    </lineage>
</organism>
<accession>A0A6A1W9I4</accession>
<evidence type="ECO:0000259" key="14">
    <source>
        <dbReference type="Pfam" id="PF00394"/>
    </source>
</evidence>
<dbReference type="InterPro" id="IPR033138">
    <property type="entry name" value="Cu_oxidase_CS"/>
</dbReference>
<dbReference type="AlphaFoldDB" id="A0A6A1W9I4"/>
<comment type="subcellular location">
    <subcellularLocation>
        <location evidence="3">Secreted</location>
        <location evidence="3">Extracellular space</location>
        <location evidence="3">Apoplast</location>
    </subcellularLocation>
</comment>
<keyword evidence="7" id="KW-0964">Secreted</keyword>
<evidence type="ECO:0000313" key="17">
    <source>
        <dbReference type="EMBL" id="KAB1220707.1"/>
    </source>
</evidence>
<feature type="domain" description="Plastocyanin-like" evidence="16">
    <location>
        <begin position="37"/>
        <end position="109"/>
    </location>
</feature>
<dbReference type="PROSITE" id="PS00080">
    <property type="entry name" value="MULTICOPPER_OXIDASE2"/>
    <property type="match status" value="1"/>
</dbReference>
<evidence type="ECO:0000256" key="9">
    <source>
        <dbReference type="ARBA" id="ARBA00022737"/>
    </source>
</evidence>
<evidence type="ECO:0000259" key="15">
    <source>
        <dbReference type="Pfam" id="PF07731"/>
    </source>
</evidence>
<evidence type="ECO:0000256" key="12">
    <source>
        <dbReference type="ARBA" id="ARBA00023180"/>
    </source>
</evidence>
<feature type="domain" description="Plastocyanin-like" evidence="15">
    <location>
        <begin position="386"/>
        <end position="498"/>
    </location>
</feature>
<keyword evidence="12" id="KW-0325">Glycoprotein</keyword>
<keyword evidence="9" id="KW-0677">Repeat</keyword>
<evidence type="ECO:0000313" key="18">
    <source>
        <dbReference type="Proteomes" id="UP000516437"/>
    </source>
</evidence>
<dbReference type="GO" id="GO:0048046">
    <property type="term" value="C:apoplast"/>
    <property type="evidence" value="ECO:0007669"/>
    <property type="project" value="UniProtKB-SubCell"/>
</dbReference>
<dbReference type="GO" id="GO:0052716">
    <property type="term" value="F:hydroquinone:oxygen oxidoreductase activity"/>
    <property type="evidence" value="ECO:0007669"/>
    <property type="project" value="UniProtKB-EC"/>
</dbReference>
<dbReference type="EMBL" id="RXIC02000021">
    <property type="protein sequence ID" value="KAB1220707.1"/>
    <property type="molecule type" value="Genomic_DNA"/>
</dbReference>